<dbReference type="GO" id="GO:0080031">
    <property type="term" value="F:methyl salicylate esterase activity"/>
    <property type="evidence" value="ECO:0007669"/>
    <property type="project" value="TreeGrafter"/>
</dbReference>
<dbReference type="GO" id="GO:0009696">
    <property type="term" value="P:salicylic acid metabolic process"/>
    <property type="evidence" value="ECO:0007669"/>
    <property type="project" value="TreeGrafter"/>
</dbReference>
<dbReference type="EMBL" id="VDCV01000007">
    <property type="protein sequence ID" value="KAB5547745.1"/>
    <property type="molecule type" value="Genomic_DNA"/>
</dbReference>
<feature type="compositionally biased region" description="Polar residues" evidence="1">
    <location>
        <begin position="85"/>
        <end position="94"/>
    </location>
</feature>
<reference evidence="3" key="1">
    <citation type="journal article" date="2019" name="Gigascience">
        <title>De novo genome assembly of the endangered Acer yangbiense, a plant species with extremely small populations endemic to Yunnan Province, China.</title>
        <authorList>
            <person name="Yang J."/>
            <person name="Wariss H.M."/>
            <person name="Tao L."/>
            <person name="Zhang R."/>
            <person name="Yun Q."/>
            <person name="Hollingsworth P."/>
            <person name="Dao Z."/>
            <person name="Luo G."/>
            <person name="Guo H."/>
            <person name="Ma Y."/>
            <person name="Sun W."/>
        </authorList>
    </citation>
    <scope>NUCLEOTIDE SEQUENCE [LARGE SCALE GENOMIC DNA]</scope>
    <source>
        <strain evidence="3">cv. br00</strain>
    </source>
</reference>
<accession>A0A5N5LXZ3</accession>
<dbReference type="PANTHER" id="PTHR10992:SF1066">
    <property type="entry name" value="METHYL JASMONATE ESTERASE 1"/>
    <property type="match status" value="1"/>
</dbReference>
<dbReference type="GO" id="GO:0080030">
    <property type="term" value="F:methyl indole-3-acetate esterase activity"/>
    <property type="evidence" value="ECO:0007669"/>
    <property type="project" value="TreeGrafter"/>
</dbReference>
<evidence type="ECO:0000313" key="2">
    <source>
        <dbReference type="EMBL" id="KAB5547745.1"/>
    </source>
</evidence>
<feature type="region of interest" description="Disordered" evidence="1">
    <location>
        <begin position="21"/>
        <end position="60"/>
    </location>
</feature>
<evidence type="ECO:0000256" key="1">
    <source>
        <dbReference type="SAM" id="MobiDB-lite"/>
    </source>
</evidence>
<dbReference type="GO" id="GO:0009694">
    <property type="term" value="P:jasmonic acid metabolic process"/>
    <property type="evidence" value="ECO:0007669"/>
    <property type="project" value="TreeGrafter"/>
</dbReference>
<evidence type="ECO:0000313" key="3">
    <source>
        <dbReference type="Proteomes" id="UP000326939"/>
    </source>
</evidence>
<sequence length="249" mass="27513">MDTIPSPLLHCISTANLPATNAPDTVIDPHDSSTQSAPAQHPTATTSSQHHNTPMFPELPSSTTMLTLINDDSVASPLETHDMSMESQMTSPTEELSPATGDIFPTSPSLSSDFNLQAAQEPTMGRTMVTRSQHGICKPNPRYALLLERADIPHEPRNDLTLATLLLRPFPIYSSLETKKAVVVTKEKYGPVRRIYVVCDDENDPKQTWMIEHNPVDEVMVISDSDHMAMFSKPQELCSCLLDIGDRYL</sequence>
<dbReference type="GO" id="GO:0080032">
    <property type="term" value="F:methyl jasmonate esterase activity"/>
    <property type="evidence" value="ECO:0007669"/>
    <property type="project" value="TreeGrafter"/>
</dbReference>
<dbReference type="AlphaFoldDB" id="A0A5N5LXZ3"/>
<evidence type="ECO:0008006" key="4">
    <source>
        <dbReference type="Google" id="ProtNLM"/>
    </source>
</evidence>
<feature type="compositionally biased region" description="Polar residues" evidence="1">
    <location>
        <begin position="32"/>
        <end position="52"/>
    </location>
</feature>
<comment type="caution">
    <text evidence="2">The sequence shown here is derived from an EMBL/GenBank/DDBJ whole genome shotgun (WGS) entry which is preliminary data.</text>
</comment>
<feature type="region of interest" description="Disordered" evidence="1">
    <location>
        <begin position="82"/>
        <end position="113"/>
    </location>
</feature>
<dbReference type="InterPro" id="IPR029058">
    <property type="entry name" value="AB_hydrolase_fold"/>
</dbReference>
<protein>
    <recommendedName>
        <fullName evidence="4">AB hydrolase-1 domain-containing protein</fullName>
    </recommendedName>
</protein>
<dbReference type="PANTHER" id="PTHR10992">
    <property type="entry name" value="METHYLESTERASE FAMILY MEMBER"/>
    <property type="match status" value="1"/>
</dbReference>
<name>A0A5N5LXZ3_9ROSI</name>
<dbReference type="Gene3D" id="3.40.50.1820">
    <property type="entry name" value="alpha/beta hydrolase"/>
    <property type="match status" value="1"/>
</dbReference>
<organism evidence="2 3">
    <name type="scientific">Salix brachista</name>
    <dbReference type="NCBI Taxonomy" id="2182728"/>
    <lineage>
        <taxon>Eukaryota</taxon>
        <taxon>Viridiplantae</taxon>
        <taxon>Streptophyta</taxon>
        <taxon>Embryophyta</taxon>
        <taxon>Tracheophyta</taxon>
        <taxon>Spermatophyta</taxon>
        <taxon>Magnoliopsida</taxon>
        <taxon>eudicotyledons</taxon>
        <taxon>Gunneridae</taxon>
        <taxon>Pentapetalae</taxon>
        <taxon>rosids</taxon>
        <taxon>fabids</taxon>
        <taxon>Malpighiales</taxon>
        <taxon>Salicaceae</taxon>
        <taxon>Saliceae</taxon>
        <taxon>Salix</taxon>
    </lineage>
</organism>
<dbReference type="Proteomes" id="UP000326939">
    <property type="component" value="Chromosome 7"/>
</dbReference>
<keyword evidence="3" id="KW-1185">Reference proteome</keyword>
<gene>
    <name evidence="2" type="ORF">DKX38_011151</name>
</gene>
<dbReference type="InterPro" id="IPR045889">
    <property type="entry name" value="MES/HNL"/>
</dbReference>
<proteinExistence type="predicted"/>